<proteinExistence type="inferred from homology"/>
<dbReference type="OrthoDB" id="187139at2759"/>
<comment type="caution">
    <text evidence="10">The sequence shown here is derived from an EMBL/GenBank/DDBJ whole genome shotgun (WGS) entry which is preliminary data.</text>
</comment>
<dbReference type="SMART" id="SM00710">
    <property type="entry name" value="PbH1"/>
    <property type="match status" value="6"/>
</dbReference>
<name>A0A371I1I7_MUCPR</name>
<gene>
    <name evidence="10" type="ORF">CR513_06793</name>
</gene>
<evidence type="ECO:0000256" key="7">
    <source>
        <dbReference type="ARBA" id="ARBA00023316"/>
    </source>
</evidence>
<dbReference type="GO" id="GO:0071555">
    <property type="term" value="P:cell wall organization"/>
    <property type="evidence" value="ECO:0007669"/>
    <property type="project" value="UniProtKB-KW"/>
</dbReference>
<organism evidence="10 11">
    <name type="scientific">Mucuna pruriens</name>
    <name type="common">Velvet bean</name>
    <name type="synonym">Dolichos pruriens</name>
    <dbReference type="NCBI Taxonomy" id="157652"/>
    <lineage>
        <taxon>Eukaryota</taxon>
        <taxon>Viridiplantae</taxon>
        <taxon>Streptophyta</taxon>
        <taxon>Embryophyta</taxon>
        <taxon>Tracheophyta</taxon>
        <taxon>Spermatophyta</taxon>
        <taxon>Magnoliopsida</taxon>
        <taxon>eudicotyledons</taxon>
        <taxon>Gunneridae</taxon>
        <taxon>Pentapetalae</taxon>
        <taxon>rosids</taxon>
        <taxon>fabids</taxon>
        <taxon>Fabales</taxon>
        <taxon>Fabaceae</taxon>
        <taxon>Papilionoideae</taxon>
        <taxon>50 kb inversion clade</taxon>
        <taxon>NPAAA clade</taxon>
        <taxon>indigoferoid/millettioid clade</taxon>
        <taxon>Phaseoleae</taxon>
        <taxon>Mucuna</taxon>
    </lineage>
</organism>
<dbReference type="EMBL" id="QJKJ01001181">
    <property type="protein sequence ID" value="RDY08917.1"/>
    <property type="molecule type" value="Genomic_DNA"/>
</dbReference>
<dbReference type="FunFam" id="2.160.20.10:FF:000016">
    <property type="entry name" value="Polygalacturonase 7"/>
    <property type="match status" value="1"/>
</dbReference>
<reference evidence="10" key="1">
    <citation type="submission" date="2018-05" db="EMBL/GenBank/DDBJ databases">
        <title>Draft genome of Mucuna pruriens seed.</title>
        <authorList>
            <person name="Nnadi N.E."/>
            <person name="Vos R."/>
            <person name="Hasami M.H."/>
            <person name="Devisetty U.K."/>
            <person name="Aguiy J.C."/>
        </authorList>
    </citation>
    <scope>NUCLEOTIDE SEQUENCE [LARGE SCALE GENOMIC DNA]</scope>
    <source>
        <strain evidence="10">JCA_2017</strain>
    </source>
</reference>
<comment type="subcellular location">
    <subcellularLocation>
        <location evidence="1">Secreted</location>
        <location evidence="1">Cell wall</location>
    </subcellularLocation>
</comment>
<keyword evidence="6 9" id="KW-0326">Glycosidase</keyword>
<keyword evidence="4" id="KW-0964">Secreted</keyword>
<dbReference type="Proteomes" id="UP000257109">
    <property type="component" value="Unassembled WGS sequence"/>
</dbReference>
<evidence type="ECO:0000313" key="11">
    <source>
        <dbReference type="Proteomes" id="UP000257109"/>
    </source>
</evidence>
<dbReference type="InterPro" id="IPR011050">
    <property type="entry name" value="Pectin_lyase_fold/virulence"/>
</dbReference>
<evidence type="ECO:0000256" key="9">
    <source>
        <dbReference type="RuleBase" id="RU361169"/>
    </source>
</evidence>
<feature type="active site" evidence="8">
    <location>
        <position position="303"/>
    </location>
</feature>
<dbReference type="GO" id="GO:0005975">
    <property type="term" value="P:carbohydrate metabolic process"/>
    <property type="evidence" value="ECO:0007669"/>
    <property type="project" value="InterPro"/>
</dbReference>
<dbReference type="SUPFAM" id="SSF51126">
    <property type="entry name" value="Pectin lyase-like"/>
    <property type="match status" value="1"/>
</dbReference>
<evidence type="ECO:0000256" key="1">
    <source>
        <dbReference type="ARBA" id="ARBA00004191"/>
    </source>
</evidence>
<evidence type="ECO:0000256" key="5">
    <source>
        <dbReference type="ARBA" id="ARBA00022801"/>
    </source>
</evidence>
<feature type="non-terminal residue" evidence="10">
    <location>
        <position position="1"/>
    </location>
</feature>
<dbReference type="PANTHER" id="PTHR31375">
    <property type="match status" value="1"/>
</dbReference>
<sequence length="454" mass="48534">VRKQKIIIITSDKISWSKLITCTVGCPHLFNYIYPHKPFQLPTHHLLHHFNFKLGSTPTITIFKMANPKPSLLLRVILCCWLSSSLATAATYNVVDFGAKPDGKTDSTKAFLNAWSKACASANPASIYVPQGRFLLGGVRFGGQCGNKAITLTIDGTLVAPSDYKIDGNWLQFEHVNGVSIRGGVLDGQGSALWNCKNSGRGNCPTGATSLVFSNSNNIAISGLTSMNSQLFHIVFNGCQNVKVQGVTVMADGNSPNTDGIHVQLSSHVTILNSKIRTGDDCISIGPGTTNLWIENIACGPGHGISIGSLGKELKEAGVQNVTVKTVTFTGTQNGVRIKSWGRPSNGFVRNVLFQDAIMVNVENPVIIDQNYCPDNKGCPGQASGVKVSDVTYQDIHGTSATKVAVKFDCSSKYPCSGIRLEDVKLTYKNQPALASCNHADGAALGSVQPESCF</sequence>
<keyword evidence="7" id="KW-0961">Cell wall biogenesis/degradation</keyword>
<evidence type="ECO:0000256" key="8">
    <source>
        <dbReference type="PROSITE-ProRule" id="PRU10052"/>
    </source>
</evidence>
<keyword evidence="5 9" id="KW-0378">Hydrolase</keyword>
<evidence type="ECO:0000256" key="6">
    <source>
        <dbReference type="ARBA" id="ARBA00023295"/>
    </source>
</evidence>
<keyword evidence="11" id="KW-1185">Reference proteome</keyword>
<dbReference type="InterPro" id="IPR000743">
    <property type="entry name" value="Glyco_hydro_28"/>
</dbReference>
<dbReference type="GO" id="GO:0004650">
    <property type="term" value="F:polygalacturonase activity"/>
    <property type="evidence" value="ECO:0007669"/>
    <property type="project" value="InterPro"/>
</dbReference>
<dbReference type="InterPro" id="IPR006626">
    <property type="entry name" value="PbH1"/>
</dbReference>
<dbReference type="PROSITE" id="PS00502">
    <property type="entry name" value="POLYGALACTURONASE"/>
    <property type="match status" value="1"/>
</dbReference>
<evidence type="ECO:0000256" key="3">
    <source>
        <dbReference type="ARBA" id="ARBA00022512"/>
    </source>
</evidence>
<dbReference type="Gene3D" id="2.160.20.10">
    <property type="entry name" value="Single-stranded right-handed beta-helix, Pectin lyase-like"/>
    <property type="match status" value="1"/>
</dbReference>
<accession>A0A371I1I7</accession>
<dbReference type="InterPro" id="IPR012334">
    <property type="entry name" value="Pectin_lyas_fold"/>
</dbReference>
<comment type="similarity">
    <text evidence="2 9">Belongs to the glycosyl hydrolase 28 family.</text>
</comment>
<dbReference type="STRING" id="157652.A0A371I1I7"/>
<protein>
    <recommendedName>
        <fullName evidence="12">Polygalacturonase</fullName>
    </recommendedName>
</protein>
<evidence type="ECO:0000313" key="10">
    <source>
        <dbReference type="EMBL" id="RDY08917.1"/>
    </source>
</evidence>
<keyword evidence="3" id="KW-0134">Cell wall</keyword>
<dbReference type="AlphaFoldDB" id="A0A371I1I7"/>
<evidence type="ECO:0008006" key="12">
    <source>
        <dbReference type="Google" id="ProtNLM"/>
    </source>
</evidence>
<evidence type="ECO:0000256" key="4">
    <source>
        <dbReference type="ARBA" id="ARBA00022525"/>
    </source>
</evidence>
<evidence type="ECO:0000256" key="2">
    <source>
        <dbReference type="ARBA" id="ARBA00008834"/>
    </source>
</evidence>
<dbReference type="Pfam" id="PF00295">
    <property type="entry name" value="Glyco_hydro_28"/>
    <property type="match status" value="1"/>
</dbReference>